<proteinExistence type="predicted"/>
<dbReference type="GO" id="GO:0006808">
    <property type="term" value="P:regulation of nitrogen utilization"/>
    <property type="evidence" value="ECO:0007669"/>
    <property type="project" value="InterPro"/>
</dbReference>
<dbReference type="Pfam" id="PF00543">
    <property type="entry name" value="P-II"/>
    <property type="match status" value="1"/>
</dbReference>
<dbReference type="PRINTS" id="PR00340">
    <property type="entry name" value="PIIGLNB"/>
</dbReference>
<dbReference type="PANTHER" id="PTHR30115:SF11">
    <property type="entry name" value="NITROGEN REGULATORY PROTEIN P-II HOMOLOG"/>
    <property type="match status" value="1"/>
</dbReference>
<protein>
    <submittedName>
        <fullName evidence="1">Nitrogen regulatory PII-like protein</fullName>
    </submittedName>
</protein>
<dbReference type="SMART" id="SM00938">
    <property type="entry name" value="P-II"/>
    <property type="match status" value="1"/>
</dbReference>
<evidence type="ECO:0000313" key="1">
    <source>
        <dbReference type="EMBL" id="MPN59508.1"/>
    </source>
</evidence>
<sequence length="97" mass="10501">MTEIGITGMTVTNVMGCGMQKGQTEYYRGVVVEPSLLPKISVSMVVCKVPVRTVIETAKKVLYTGKIGDGKIFVSGIENTIKVRTGEEGFDALQDEE</sequence>
<comment type="caution">
    <text evidence="1">The sequence shown here is derived from an EMBL/GenBank/DDBJ whole genome shotgun (WGS) entry which is preliminary data.</text>
</comment>
<dbReference type="InterPro" id="IPR015867">
    <property type="entry name" value="N-reg_PII/ATP_PRibTrfase_C"/>
</dbReference>
<dbReference type="EMBL" id="VSSQ01133610">
    <property type="protein sequence ID" value="MPN59508.1"/>
    <property type="molecule type" value="Genomic_DNA"/>
</dbReference>
<dbReference type="GO" id="GO:0030234">
    <property type="term" value="F:enzyme regulator activity"/>
    <property type="evidence" value="ECO:0007669"/>
    <property type="project" value="InterPro"/>
</dbReference>
<dbReference type="PROSITE" id="PS51343">
    <property type="entry name" value="PII_GLNB_DOM"/>
    <property type="match status" value="1"/>
</dbReference>
<dbReference type="InterPro" id="IPR002187">
    <property type="entry name" value="N-reg_PII"/>
</dbReference>
<dbReference type="InterPro" id="IPR017918">
    <property type="entry name" value="N-reg_PII_CS"/>
</dbReference>
<gene>
    <name evidence="1" type="primary">nrgB_9</name>
    <name evidence="1" type="ORF">SDC9_207229</name>
</gene>
<dbReference type="Gene3D" id="3.30.70.120">
    <property type="match status" value="1"/>
</dbReference>
<accession>A0A645J771</accession>
<reference evidence="1" key="1">
    <citation type="submission" date="2019-08" db="EMBL/GenBank/DDBJ databases">
        <authorList>
            <person name="Kucharzyk K."/>
            <person name="Murdoch R.W."/>
            <person name="Higgins S."/>
            <person name="Loffler F."/>
        </authorList>
    </citation>
    <scope>NUCLEOTIDE SEQUENCE</scope>
</reference>
<dbReference type="AlphaFoldDB" id="A0A645J771"/>
<dbReference type="GO" id="GO:0005829">
    <property type="term" value="C:cytosol"/>
    <property type="evidence" value="ECO:0007669"/>
    <property type="project" value="TreeGrafter"/>
</dbReference>
<dbReference type="PANTHER" id="PTHR30115">
    <property type="entry name" value="NITROGEN REGULATORY PROTEIN P-II"/>
    <property type="match status" value="1"/>
</dbReference>
<organism evidence="1">
    <name type="scientific">bioreactor metagenome</name>
    <dbReference type="NCBI Taxonomy" id="1076179"/>
    <lineage>
        <taxon>unclassified sequences</taxon>
        <taxon>metagenomes</taxon>
        <taxon>ecological metagenomes</taxon>
    </lineage>
</organism>
<dbReference type="PROSITE" id="PS00638">
    <property type="entry name" value="PII_GLNB_CTER"/>
    <property type="match status" value="1"/>
</dbReference>
<dbReference type="GO" id="GO:0005524">
    <property type="term" value="F:ATP binding"/>
    <property type="evidence" value="ECO:0007669"/>
    <property type="project" value="TreeGrafter"/>
</dbReference>
<dbReference type="InterPro" id="IPR011322">
    <property type="entry name" value="N-reg_PII-like_a/b"/>
</dbReference>
<dbReference type="SUPFAM" id="SSF54913">
    <property type="entry name" value="GlnB-like"/>
    <property type="match status" value="1"/>
</dbReference>
<name>A0A645J771_9ZZZZ</name>